<reference evidence="2" key="1">
    <citation type="submission" date="2023-08" db="EMBL/GenBank/DDBJ databases">
        <authorList>
            <person name="Chen Y."/>
            <person name="Shah S."/>
            <person name="Dougan E. K."/>
            <person name="Thang M."/>
            <person name="Chan C."/>
        </authorList>
    </citation>
    <scope>NUCLEOTIDE SEQUENCE</scope>
</reference>
<evidence type="ECO:0000256" key="1">
    <source>
        <dbReference type="SAM" id="MobiDB-lite"/>
    </source>
</evidence>
<feature type="compositionally biased region" description="Low complexity" evidence="1">
    <location>
        <begin position="192"/>
        <end position="208"/>
    </location>
</feature>
<proteinExistence type="predicted"/>
<feature type="region of interest" description="Disordered" evidence="1">
    <location>
        <begin position="101"/>
        <end position="224"/>
    </location>
</feature>
<protein>
    <submittedName>
        <fullName evidence="2">Uncharacterized protein</fullName>
    </submittedName>
</protein>
<gene>
    <name evidence="2" type="ORF">EVOR1521_LOCUS22273</name>
</gene>
<dbReference type="EMBL" id="CAUJNA010003302">
    <property type="protein sequence ID" value="CAJ1398485.1"/>
    <property type="molecule type" value="Genomic_DNA"/>
</dbReference>
<dbReference type="Proteomes" id="UP001178507">
    <property type="component" value="Unassembled WGS sequence"/>
</dbReference>
<accession>A0AA36J2L8</accession>
<feature type="compositionally biased region" description="Low complexity" evidence="1">
    <location>
        <begin position="132"/>
        <end position="144"/>
    </location>
</feature>
<keyword evidence="3" id="KW-1185">Reference proteome</keyword>
<evidence type="ECO:0000313" key="3">
    <source>
        <dbReference type="Proteomes" id="UP001178507"/>
    </source>
</evidence>
<evidence type="ECO:0000313" key="2">
    <source>
        <dbReference type="EMBL" id="CAJ1398485.1"/>
    </source>
</evidence>
<comment type="caution">
    <text evidence="2">The sequence shown here is derived from an EMBL/GenBank/DDBJ whole genome shotgun (WGS) entry which is preliminary data.</text>
</comment>
<feature type="compositionally biased region" description="Polar residues" evidence="1">
    <location>
        <begin position="116"/>
        <end position="129"/>
    </location>
</feature>
<sequence>MQRSKVKGEAEGPARFRGAGVMINRVFEARVKQLHVTGQRHTSPRAHSPRLRPQRPEVGDAISRPDTAVEMADQEVHMIQPWFNLLAPCRDSLMGFSMDEVKWSQSPGPSREFSVRSRTGARSSLTRTPMDSRAASAESSRPPSCQVPLLPRPKLDEGTETAAAVWPPGSARWRRLQVVRRDAHENQTERQASPAPRISKPAPSAPSARKPRTPGPRSRRWWEL</sequence>
<feature type="compositionally biased region" description="Basic residues" evidence="1">
    <location>
        <begin position="42"/>
        <end position="53"/>
    </location>
</feature>
<feature type="compositionally biased region" description="Basic and acidic residues" evidence="1">
    <location>
        <begin position="179"/>
        <end position="188"/>
    </location>
</feature>
<name>A0AA36J2L8_9DINO</name>
<feature type="region of interest" description="Disordered" evidence="1">
    <location>
        <begin position="35"/>
        <end position="60"/>
    </location>
</feature>
<dbReference type="AlphaFoldDB" id="A0AA36J2L8"/>
<organism evidence="2 3">
    <name type="scientific">Effrenium voratum</name>
    <dbReference type="NCBI Taxonomy" id="2562239"/>
    <lineage>
        <taxon>Eukaryota</taxon>
        <taxon>Sar</taxon>
        <taxon>Alveolata</taxon>
        <taxon>Dinophyceae</taxon>
        <taxon>Suessiales</taxon>
        <taxon>Symbiodiniaceae</taxon>
        <taxon>Effrenium</taxon>
    </lineage>
</organism>